<dbReference type="InterPro" id="IPR011330">
    <property type="entry name" value="Glyco_hydro/deAcase_b/a-brl"/>
</dbReference>
<sequence length="302" mass="33445">MSQPKLALKINVDTLRGARVGVPRLVEALQKHGAQATFFFSLGKDNTGYVPPRTTPAGQKSFSRLERYGFTSLLYGAWIPAPEIGRRAAHILRAVHEAGFETGIQSWDRVMWQKKLAQADNEWVEVEIAKAAKRYEDILGQRPAAGAASGWQTTRHALRLTQRLGLAYASDTRGTGPYLPVIEGELVNCPQLPTTLPTAEEMVGRDGITAETYADRLLALTHDAPDNGHVFTLHAELEGMKLLPEFERLLVGWKEQGYELVACRQMVDALDRDMLPRCQVTRGEVPGRAGQLMQQGPEFLMG</sequence>
<keyword evidence="3" id="KW-1185">Reference proteome</keyword>
<dbReference type="Pfam" id="PF01522">
    <property type="entry name" value="Polysacc_deac_1"/>
    <property type="match status" value="1"/>
</dbReference>
<reference evidence="2 3" key="1">
    <citation type="submission" date="2019-02" db="EMBL/GenBank/DDBJ databases">
        <title>Genomic Encyclopedia of Type Strains, Phase IV (KMG-IV): sequencing the most valuable type-strain genomes for metagenomic binning, comparative biology and taxonomic classification.</title>
        <authorList>
            <person name="Goeker M."/>
        </authorList>
    </citation>
    <scope>NUCLEOTIDE SEQUENCE [LARGE SCALE GENOMIC DNA]</scope>
    <source>
        <strain evidence="2 3">DSM 21223</strain>
    </source>
</reference>
<gene>
    <name evidence="2" type="ORF">EV678_0929</name>
</gene>
<evidence type="ECO:0000313" key="3">
    <source>
        <dbReference type="Proteomes" id="UP000292136"/>
    </source>
</evidence>
<dbReference type="EMBL" id="SHKM01000001">
    <property type="protein sequence ID" value="RZT90118.1"/>
    <property type="molecule type" value="Genomic_DNA"/>
</dbReference>
<dbReference type="Gene3D" id="3.20.20.370">
    <property type="entry name" value="Glycoside hydrolase/deacetylase"/>
    <property type="match status" value="1"/>
</dbReference>
<dbReference type="InterPro" id="IPR002509">
    <property type="entry name" value="NODB_dom"/>
</dbReference>
<dbReference type="RefSeq" id="WP_130458667.1">
    <property type="nucleotide sequence ID" value="NZ_SHKM01000001.1"/>
</dbReference>
<protein>
    <submittedName>
        <fullName evidence="2">Peptidoglycan/xylan/chitin deacetylase (PgdA/CDA1 family)</fullName>
    </submittedName>
</protein>
<accession>A0ABY0IRA9</accession>
<dbReference type="SUPFAM" id="SSF88713">
    <property type="entry name" value="Glycoside hydrolase/deacetylase"/>
    <property type="match status" value="1"/>
</dbReference>
<evidence type="ECO:0000259" key="1">
    <source>
        <dbReference type="PROSITE" id="PS51677"/>
    </source>
</evidence>
<comment type="caution">
    <text evidence="2">The sequence shown here is derived from an EMBL/GenBank/DDBJ whole genome shotgun (WGS) entry which is preliminary data.</text>
</comment>
<proteinExistence type="predicted"/>
<name>A0ABY0IRA9_9RHOO</name>
<dbReference type="PROSITE" id="PS51677">
    <property type="entry name" value="NODB"/>
    <property type="match status" value="1"/>
</dbReference>
<evidence type="ECO:0000313" key="2">
    <source>
        <dbReference type="EMBL" id="RZT90118.1"/>
    </source>
</evidence>
<feature type="domain" description="NodB homology" evidence="1">
    <location>
        <begin position="4"/>
        <end position="261"/>
    </location>
</feature>
<organism evidence="2 3">
    <name type="scientific">Azospira oryzae</name>
    <dbReference type="NCBI Taxonomy" id="146939"/>
    <lineage>
        <taxon>Bacteria</taxon>
        <taxon>Pseudomonadati</taxon>
        <taxon>Pseudomonadota</taxon>
        <taxon>Betaproteobacteria</taxon>
        <taxon>Rhodocyclales</taxon>
        <taxon>Rhodocyclaceae</taxon>
        <taxon>Azospira</taxon>
    </lineage>
</organism>
<dbReference type="Proteomes" id="UP000292136">
    <property type="component" value="Unassembled WGS sequence"/>
</dbReference>